<gene>
    <name evidence="1" type="ORF">A3D07_03895</name>
</gene>
<comment type="caution">
    <text evidence="1">The sequence shown here is derived from an EMBL/GenBank/DDBJ whole genome shotgun (WGS) entry which is preliminary data.</text>
</comment>
<protein>
    <recommendedName>
        <fullName evidence="3">Lipoprotein</fullName>
    </recommendedName>
</protein>
<accession>A0A1F5GEP6</accession>
<dbReference type="Proteomes" id="UP000177124">
    <property type="component" value="Unassembled WGS sequence"/>
</dbReference>
<sequence length="76" mass="8759">MEEKLKKYFVVLIIPFFAFVLSGCGRSRAECLESATALYQQELNYQKSLYAPKDLTPEQVGTINQHYNDYRSACTK</sequence>
<reference evidence="1 2" key="1">
    <citation type="journal article" date="2016" name="Nat. Commun.">
        <title>Thousands of microbial genomes shed light on interconnected biogeochemical processes in an aquifer system.</title>
        <authorList>
            <person name="Anantharaman K."/>
            <person name="Brown C.T."/>
            <person name="Hug L.A."/>
            <person name="Sharon I."/>
            <person name="Castelle C.J."/>
            <person name="Probst A.J."/>
            <person name="Thomas B.C."/>
            <person name="Singh A."/>
            <person name="Wilkins M.J."/>
            <person name="Karaoz U."/>
            <person name="Brodie E.L."/>
            <person name="Williams K.H."/>
            <person name="Hubbard S.S."/>
            <person name="Banfield J.F."/>
        </authorList>
    </citation>
    <scope>NUCLEOTIDE SEQUENCE [LARGE SCALE GENOMIC DNA]</scope>
</reference>
<proteinExistence type="predicted"/>
<evidence type="ECO:0000313" key="1">
    <source>
        <dbReference type="EMBL" id="OGD90297.1"/>
    </source>
</evidence>
<dbReference type="PROSITE" id="PS51257">
    <property type="entry name" value="PROKAR_LIPOPROTEIN"/>
    <property type="match status" value="1"/>
</dbReference>
<dbReference type="STRING" id="1797716.A3D07_03895"/>
<dbReference type="AlphaFoldDB" id="A0A1F5GEP6"/>
<evidence type="ECO:0008006" key="3">
    <source>
        <dbReference type="Google" id="ProtNLM"/>
    </source>
</evidence>
<evidence type="ECO:0000313" key="2">
    <source>
        <dbReference type="Proteomes" id="UP000177124"/>
    </source>
</evidence>
<dbReference type="EMBL" id="MFBF01000048">
    <property type="protein sequence ID" value="OGD90297.1"/>
    <property type="molecule type" value="Genomic_DNA"/>
</dbReference>
<name>A0A1F5GEP6_9BACT</name>
<organism evidence="1 2">
    <name type="scientific">Candidatus Curtissbacteria bacterium RIFCSPHIGHO2_02_FULL_42_15</name>
    <dbReference type="NCBI Taxonomy" id="1797716"/>
    <lineage>
        <taxon>Bacteria</taxon>
        <taxon>Candidatus Curtissiibacteriota</taxon>
    </lineage>
</organism>